<keyword evidence="7" id="KW-1185">Reference proteome</keyword>
<evidence type="ECO:0000256" key="2">
    <source>
        <dbReference type="ARBA" id="ARBA00022692"/>
    </source>
</evidence>
<name>A0A9W9V995_9EURO</name>
<dbReference type="GO" id="GO:0005886">
    <property type="term" value="C:plasma membrane"/>
    <property type="evidence" value="ECO:0007669"/>
    <property type="project" value="TreeGrafter"/>
</dbReference>
<dbReference type="OrthoDB" id="4139357at2759"/>
<accession>A0A9W9V995</accession>
<proteinExistence type="predicted"/>
<keyword evidence="3 5" id="KW-1133">Transmembrane helix</keyword>
<evidence type="ECO:0000256" key="4">
    <source>
        <dbReference type="ARBA" id="ARBA00023136"/>
    </source>
</evidence>
<dbReference type="PANTHER" id="PTHR23501">
    <property type="entry name" value="MAJOR FACILITATOR SUPERFAMILY"/>
    <property type="match status" value="1"/>
</dbReference>
<dbReference type="Proteomes" id="UP001147782">
    <property type="component" value="Unassembled WGS sequence"/>
</dbReference>
<evidence type="ECO:0000256" key="5">
    <source>
        <dbReference type="SAM" id="Phobius"/>
    </source>
</evidence>
<reference evidence="6" key="2">
    <citation type="journal article" date="2023" name="IMA Fungus">
        <title>Comparative genomic study of the Penicillium genus elucidates a diverse pangenome and 15 lateral gene transfer events.</title>
        <authorList>
            <person name="Petersen C."/>
            <person name="Sorensen T."/>
            <person name="Nielsen M.R."/>
            <person name="Sondergaard T.E."/>
            <person name="Sorensen J.L."/>
            <person name="Fitzpatrick D.A."/>
            <person name="Frisvad J.C."/>
            <person name="Nielsen K.L."/>
        </authorList>
    </citation>
    <scope>NUCLEOTIDE SEQUENCE</scope>
    <source>
        <strain evidence="6">IBT 29864</strain>
    </source>
</reference>
<reference evidence="6" key="1">
    <citation type="submission" date="2022-11" db="EMBL/GenBank/DDBJ databases">
        <authorList>
            <person name="Petersen C."/>
        </authorList>
    </citation>
    <scope>NUCLEOTIDE SEQUENCE</scope>
    <source>
        <strain evidence="6">IBT 29864</strain>
    </source>
</reference>
<gene>
    <name evidence="6" type="ORF">N7496_007098</name>
</gene>
<evidence type="ECO:0000313" key="7">
    <source>
        <dbReference type="Proteomes" id="UP001147782"/>
    </source>
</evidence>
<evidence type="ECO:0000313" key="6">
    <source>
        <dbReference type="EMBL" id="KAJ5371006.1"/>
    </source>
</evidence>
<keyword evidence="4 5" id="KW-0472">Membrane</keyword>
<dbReference type="AlphaFoldDB" id="A0A9W9V995"/>
<dbReference type="RefSeq" id="XP_056555440.1">
    <property type="nucleotide sequence ID" value="XM_056700027.1"/>
</dbReference>
<feature type="transmembrane region" description="Helical" evidence="5">
    <location>
        <begin position="55"/>
        <end position="73"/>
    </location>
</feature>
<comment type="subcellular location">
    <subcellularLocation>
        <location evidence="1">Membrane</location>
        <topology evidence="1">Multi-pass membrane protein</topology>
    </subcellularLocation>
</comment>
<keyword evidence="2 5" id="KW-0812">Transmembrane</keyword>
<dbReference type="GO" id="GO:0022857">
    <property type="term" value="F:transmembrane transporter activity"/>
    <property type="evidence" value="ECO:0007669"/>
    <property type="project" value="TreeGrafter"/>
</dbReference>
<dbReference type="EMBL" id="JAPZBS010000005">
    <property type="protein sequence ID" value="KAJ5371006.1"/>
    <property type="molecule type" value="Genomic_DNA"/>
</dbReference>
<evidence type="ECO:0000256" key="1">
    <source>
        <dbReference type="ARBA" id="ARBA00004141"/>
    </source>
</evidence>
<feature type="transmembrane region" description="Helical" evidence="5">
    <location>
        <begin position="6"/>
        <end position="25"/>
    </location>
</feature>
<dbReference type="GeneID" id="81439206"/>
<comment type="caution">
    <text evidence="6">The sequence shown here is derived from an EMBL/GenBank/DDBJ whole genome shotgun (WGS) entry which is preliminary data.</text>
</comment>
<sequence>MPTTIISVAVAAVSMMMVPLFRGYVWLLRLSWVILTLVCGLLALFNVGTSTSMRYGLPILWGQVVALLCLNILPMQAGVKNVDDTGLAIGLFLTIRMFGGLVGLAISSSVFNNFFSKAIADITVQLSGALASLKDGSNAVSFIDSLRSIQVSILTLDQALGVYPKCFRTIFYVMTRLSALDLVTSISRELGSQRFED</sequence>
<dbReference type="PANTHER" id="PTHR23501:SF156">
    <property type="entry name" value="TRANSPORTER, PUTATIVE-RELATED"/>
    <property type="match status" value="1"/>
</dbReference>
<feature type="transmembrane region" description="Helical" evidence="5">
    <location>
        <begin position="85"/>
        <end position="106"/>
    </location>
</feature>
<protein>
    <submittedName>
        <fullName evidence="6">Major facilitator superfamily domain general substrate transporter</fullName>
    </submittedName>
</protein>
<feature type="transmembrane region" description="Helical" evidence="5">
    <location>
        <begin position="32"/>
        <end position="49"/>
    </location>
</feature>
<organism evidence="6 7">
    <name type="scientific">Penicillium cataractarum</name>
    <dbReference type="NCBI Taxonomy" id="2100454"/>
    <lineage>
        <taxon>Eukaryota</taxon>
        <taxon>Fungi</taxon>
        <taxon>Dikarya</taxon>
        <taxon>Ascomycota</taxon>
        <taxon>Pezizomycotina</taxon>
        <taxon>Eurotiomycetes</taxon>
        <taxon>Eurotiomycetidae</taxon>
        <taxon>Eurotiales</taxon>
        <taxon>Aspergillaceae</taxon>
        <taxon>Penicillium</taxon>
    </lineage>
</organism>
<evidence type="ECO:0000256" key="3">
    <source>
        <dbReference type="ARBA" id="ARBA00022989"/>
    </source>
</evidence>